<protein>
    <submittedName>
        <fullName evidence="1">Uncharacterized protein</fullName>
    </submittedName>
</protein>
<comment type="caution">
    <text evidence="1">The sequence shown here is derived from an EMBL/GenBank/DDBJ whole genome shotgun (WGS) entry which is preliminary data.</text>
</comment>
<keyword evidence="2" id="KW-1185">Reference proteome</keyword>
<reference evidence="1" key="1">
    <citation type="journal article" date="2021" name="bioRxiv">
        <title>Whole Genome Assembly and Annotation of Northern Wild Rice, Zizania palustris L., Supports a Whole Genome Duplication in the Zizania Genus.</title>
        <authorList>
            <person name="Haas M."/>
            <person name="Kono T."/>
            <person name="Macchietto M."/>
            <person name="Millas R."/>
            <person name="McGilp L."/>
            <person name="Shao M."/>
            <person name="Duquette J."/>
            <person name="Hirsch C.N."/>
            <person name="Kimball J."/>
        </authorList>
    </citation>
    <scope>NUCLEOTIDE SEQUENCE</scope>
    <source>
        <tissue evidence="1">Fresh leaf tissue</tissue>
    </source>
</reference>
<sequence length="75" mass="8431">MNEAELVQHQARAELGRMMQLTSPRPGPVQEIVVRLKADVAHGKEPIPSGWADWLAIGMVTTGIFCWKLMKEDIF</sequence>
<dbReference type="Proteomes" id="UP000729402">
    <property type="component" value="Unassembled WGS sequence"/>
</dbReference>
<proteinExistence type="predicted"/>
<evidence type="ECO:0000313" key="2">
    <source>
        <dbReference type="Proteomes" id="UP000729402"/>
    </source>
</evidence>
<name>A0A8J5SVK2_ZIZPA</name>
<dbReference type="AlphaFoldDB" id="A0A8J5SVK2"/>
<organism evidence="1 2">
    <name type="scientific">Zizania palustris</name>
    <name type="common">Northern wild rice</name>
    <dbReference type="NCBI Taxonomy" id="103762"/>
    <lineage>
        <taxon>Eukaryota</taxon>
        <taxon>Viridiplantae</taxon>
        <taxon>Streptophyta</taxon>
        <taxon>Embryophyta</taxon>
        <taxon>Tracheophyta</taxon>
        <taxon>Spermatophyta</taxon>
        <taxon>Magnoliopsida</taxon>
        <taxon>Liliopsida</taxon>
        <taxon>Poales</taxon>
        <taxon>Poaceae</taxon>
        <taxon>BOP clade</taxon>
        <taxon>Oryzoideae</taxon>
        <taxon>Oryzeae</taxon>
        <taxon>Zizaniinae</taxon>
        <taxon>Zizania</taxon>
    </lineage>
</organism>
<reference evidence="1" key="2">
    <citation type="submission" date="2021-02" db="EMBL/GenBank/DDBJ databases">
        <authorList>
            <person name="Kimball J.A."/>
            <person name="Haas M.W."/>
            <person name="Macchietto M."/>
            <person name="Kono T."/>
            <person name="Duquette J."/>
            <person name="Shao M."/>
        </authorList>
    </citation>
    <scope>NUCLEOTIDE SEQUENCE</scope>
    <source>
        <tissue evidence="1">Fresh leaf tissue</tissue>
    </source>
</reference>
<dbReference type="EMBL" id="JAAALK010000282">
    <property type="protein sequence ID" value="KAG8081253.1"/>
    <property type="molecule type" value="Genomic_DNA"/>
</dbReference>
<accession>A0A8J5SVK2</accession>
<gene>
    <name evidence="1" type="ORF">GUJ93_ZPchr0007g3637</name>
</gene>
<evidence type="ECO:0000313" key="1">
    <source>
        <dbReference type="EMBL" id="KAG8081253.1"/>
    </source>
</evidence>